<gene>
    <name evidence="4" type="ORF">FNYG_06871</name>
</gene>
<feature type="repeat" description="ANK" evidence="3">
    <location>
        <begin position="190"/>
        <end position="222"/>
    </location>
</feature>
<dbReference type="PROSITE" id="PS50297">
    <property type="entry name" value="ANK_REP_REGION"/>
    <property type="match status" value="2"/>
</dbReference>
<evidence type="ECO:0000256" key="2">
    <source>
        <dbReference type="ARBA" id="ARBA00023043"/>
    </source>
</evidence>
<dbReference type="PANTHER" id="PTHR24198:SF165">
    <property type="entry name" value="ANKYRIN REPEAT-CONTAINING PROTEIN-RELATED"/>
    <property type="match status" value="1"/>
</dbReference>
<proteinExistence type="predicted"/>
<dbReference type="STRING" id="42673.A0A2K0WBW2"/>
<keyword evidence="1" id="KW-0677">Repeat</keyword>
<evidence type="ECO:0000313" key="5">
    <source>
        <dbReference type="Proteomes" id="UP000236664"/>
    </source>
</evidence>
<feature type="repeat" description="ANK" evidence="3">
    <location>
        <begin position="84"/>
        <end position="116"/>
    </location>
</feature>
<feature type="repeat" description="ANK" evidence="3">
    <location>
        <begin position="117"/>
        <end position="152"/>
    </location>
</feature>
<evidence type="ECO:0000313" key="4">
    <source>
        <dbReference type="EMBL" id="PNP79778.1"/>
    </source>
</evidence>
<evidence type="ECO:0000256" key="1">
    <source>
        <dbReference type="ARBA" id="ARBA00022737"/>
    </source>
</evidence>
<dbReference type="Pfam" id="PF12796">
    <property type="entry name" value="Ank_2"/>
    <property type="match status" value="2"/>
</dbReference>
<organism evidence="4 5">
    <name type="scientific">Gibberella nygamai</name>
    <name type="common">Bean root rot disease fungus</name>
    <name type="synonym">Fusarium nygamai</name>
    <dbReference type="NCBI Taxonomy" id="42673"/>
    <lineage>
        <taxon>Eukaryota</taxon>
        <taxon>Fungi</taxon>
        <taxon>Dikarya</taxon>
        <taxon>Ascomycota</taxon>
        <taxon>Pezizomycotina</taxon>
        <taxon>Sordariomycetes</taxon>
        <taxon>Hypocreomycetidae</taxon>
        <taxon>Hypocreales</taxon>
        <taxon>Nectriaceae</taxon>
        <taxon>Fusarium</taxon>
        <taxon>Fusarium fujikuroi species complex</taxon>
    </lineage>
</organism>
<accession>A0A2K0WBW2</accession>
<sequence length="365" mass="40665">MSHRTMDAHHYISTVSLVWKRIFGNLFNEQQEIEAWRDMFDDEDHLESRVFPPLHKIILGLSPSVALHDYLELDSSAIDRQDTDGYTALIWAAARGDDSAVSVLLSFGADPNLANDRQQTALHMAAQGHDPRVIKIMRDLIHSGAEADPVDCWRRTPLLYAAAEQDFDDPAFLEPLLETHKVNLDVQDIRDRTPLGYAALMGRPKTVRVLLDAGADPTIAANWGYTPAIEALIANQHRCLEVLLEFHRKRGLPLLRPGVKIIGGRNVLHLLAEYADAMTTGLFQQYLDVIGLGLGLIDPEAKSEDSLTPDDCFVGRDEVDEETTAGWNDLLRAIKELVAGALPQPAPPDSDELSVEEFEDAYEFL</sequence>
<dbReference type="PROSITE" id="PS50088">
    <property type="entry name" value="ANK_REPEAT"/>
    <property type="match status" value="3"/>
</dbReference>
<dbReference type="Gene3D" id="1.25.40.20">
    <property type="entry name" value="Ankyrin repeat-containing domain"/>
    <property type="match status" value="2"/>
</dbReference>
<comment type="caution">
    <text evidence="4">The sequence shown here is derived from an EMBL/GenBank/DDBJ whole genome shotgun (WGS) entry which is preliminary data.</text>
</comment>
<dbReference type="InterPro" id="IPR002110">
    <property type="entry name" value="Ankyrin_rpt"/>
</dbReference>
<name>A0A2K0WBW2_GIBNY</name>
<dbReference type="OrthoDB" id="341259at2759"/>
<keyword evidence="2 3" id="KW-0040">ANK repeat</keyword>
<reference evidence="4 5" key="1">
    <citation type="submission" date="2017-06" db="EMBL/GenBank/DDBJ databases">
        <title>Genome of Fusarium nygamai isolate CS10214.</title>
        <authorList>
            <person name="Gardiner D.M."/>
            <person name="Obanor F."/>
            <person name="Kazan K."/>
        </authorList>
    </citation>
    <scope>NUCLEOTIDE SEQUENCE [LARGE SCALE GENOMIC DNA]</scope>
    <source>
        <strain evidence="4 5">CS10214</strain>
    </source>
</reference>
<evidence type="ECO:0000256" key="3">
    <source>
        <dbReference type="PROSITE-ProRule" id="PRU00023"/>
    </source>
</evidence>
<dbReference type="InterPro" id="IPR036770">
    <property type="entry name" value="Ankyrin_rpt-contain_sf"/>
</dbReference>
<dbReference type="SUPFAM" id="SSF48403">
    <property type="entry name" value="Ankyrin repeat"/>
    <property type="match status" value="1"/>
</dbReference>
<dbReference type="SMART" id="SM00248">
    <property type="entry name" value="ANK"/>
    <property type="match status" value="5"/>
</dbReference>
<dbReference type="Proteomes" id="UP000236664">
    <property type="component" value="Unassembled WGS sequence"/>
</dbReference>
<dbReference type="EMBL" id="MTQA01000088">
    <property type="protein sequence ID" value="PNP79778.1"/>
    <property type="molecule type" value="Genomic_DNA"/>
</dbReference>
<protein>
    <submittedName>
        <fullName evidence="4">Uncharacterized protein</fullName>
    </submittedName>
</protein>
<dbReference type="PANTHER" id="PTHR24198">
    <property type="entry name" value="ANKYRIN REPEAT AND PROTEIN KINASE DOMAIN-CONTAINING PROTEIN"/>
    <property type="match status" value="1"/>
</dbReference>
<keyword evidence="5" id="KW-1185">Reference proteome</keyword>
<dbReference type="AlphaFoldDB" id="A0A2K0WBW2"/>